<evidence type="ECO:0000313" key="3">
    <source>
        <dbReference type="Proteomes" id="UP001229251"/>
    </source>
</evidence>
<gene>
    <name evidence="2" type="ORF">QP433_08725</name>
</gene>
<sequence length="106" mass="12558">MTKNKSYINHRLDEAIRRAGLNYKQFAKFIKVSPNCIYNVLYGYNSPSYNFIYKTCLALQLSPRDLFRTFFYDDEAQCHQPYLNDDLMNFLEEMSDDDNSIDSNDP</sequence>
<reference evidence="2" key="1">
    <citation type="submission" date="2023-05" db="EMBL/GenBank/DDBJ databases">
        <title>Cataloging the Phylogenetic Diversity of Human Bladder Bacteria.</title>
        <authorList>
            <person name="Du J."/>
        </authorList>
    </citation>
    <scope>NUCLEOTIDE SEQUENCE</scope>
    <source>
        <strain evidence="2">UMB1231</strain>
    </source>
</reference>
<accession>A0AAJ1Q7J2</accession>
<dbReference type="InterPro" id="IPR010982">
    <property type="entry name" value="Lambda_DNA-bd_dom_sf"/>
</dbReference>
<dbReference type="EMBL" id="JASOOE010000023">
    <property type="protein sequence ID" value="MDK7188052.1"/>
    <property type="molecule type" value="Genomic_DNA"/>
</dbReference>
<dbReference type="CDD" id="cd00093">
    <property type="entry name" value="HTH_XRE"/>
    <property type="match status" value="1"/>
</dbReference>
<dbReference type="SUPFAM" id="SSF47413">
    <property type="entry name" value="lambda repressor-like DNA-binding domains"/>
    <property type="match status" value="1"/>
</dbReference>
<name>A0AAJ1Q7J2_9LACT</name>
<comment type="caution">
    <text evidence="2">The sequence shown here is derived from an EMBL/GenBank/DDBJ whole genome shotgun (WGS) entry which is preliminary data.</text>
</comment>
<dbReference type="GO" id="GO:0003677">
    <property type="term" value="F:DNA binding"/>
    <property type="evidence" value="ECO:0007669"/>
    <property type="project" value="InterPro"/>
</dbReference>
<dbReference type="RefSeq" id="WP_016648406.1">
    <property type="nucleotide sequence ID" value="NZ_JASOOE010000023.1"/>
</dbReference>
<protein>
    <submittedName>
        <fullName evidence="2">Helix-turn-helix transcriptional regulator</fullName>
    </submittedName>
</protein>
<proteinExistence type="predicted"/>
<evidence type="ECO:0000259" key="1">
    <source>
        <dbReference type="PROSITE" id="PS50943"/>
    </source>
</evidence>
<dbReference type="Gene3D" id="1.10.260.40">
    <property type="entry name" value="lambda repressor-like DNA-binding domains"/>
    <property type="match status" value="1"/>
</dbReference>
<dbReference type="AlphaFoldDB" id="A0AAJ1Q7J2"/>
<dbReference type="InterPro" id="IPR001387">
    <property type="entry name" value="Cro/C1-type_HTH"/>
</dbReference>
<dbReference type="Proteomes" id="UP001229251">
    <property type="component" value="Unassembled WGS sequence"/>
</dbReference>
<feature type="domain" description="HTH cro/C1-type" evidence="1">
    <location>
        <begin position="12"/>
        <end position="66"/>
    </location>
</feature>
<evidence type="ECO:0000313" key="2">
    <source>
        <dbReference type="EMBL" id="MDK7188052.1"/>
    </source>
</evidence>
<dbReference type="PROSITE" id="PS50943">
    <property type="entry name" value="HTH_CROC1"/>
    <property type="match status" value="1"/>
</dbReference>
<organism evidence="2 3">
    <name type="scientific">Facklamia hominis</name>
    <dbReference type="NCBI Taxonomy" id="178214"/>
    <lineage>
        <taxon>Bacteria</taxon>
        <taxon>Bacillati</taxon>
        <taxon>Bacillota</taxon>
        <taxon>Bacilli</taxon>
        <taxon>Lactobacillales</taxon>
        <taxon>Aerococcaceae</taxon>
        <taxon>Facklamia</taxon>
    </lineage>
</organism>